<protein>
    <submittedName>
        <fullName evidence="2">Uncharacterized protein</fullName>
    </submittedName>
</protein>
<gene>
    <name evidence="2" type="ORF">J8273_1709</name>
</gene>
<evidence type="ECO:0000313" key="3">
    <source>
        <dbReference type="Proteomes" id="UP000717585"/>
    </source>
</evidence>
<evidence type="ECO:0000256" key="1">
    <source>
        <dbReference type="SAM" id="MobiDB-lite"/>
    </source>
</evidence>
<proteinExistence type="predicted"/>
<reference evidence="2" key="1">
    <citation type="submission" date="2021-05" db="EMBL/GenBank/DDBJ databases">
        <title>A free-living protist that lacks canonical eukaryotic 1 DNA replication and segregation systems.</title>
        <authorList>
            <person name="Salas-Leiva D.E."/>
            <person name="Tromer E.C."/>
            <person name="Curtis B.A."/>
            <person name="Jerlstrom-Hultqvist J."/>
            <person name="Kolisko M."/>
            <person name="Yi Z."/>
            <person name="Salas-Leiva J.S."/>
            <person name="Gallot-Lavallee L."/>
            <person name="Kops G.J.P.L."/>
            <person name="Archibald J.M."/>
            <person name="Simpson A.G.B."/>
            <person name="Roger A.J."/>
        </authorList>
    </citation>
    <scope>NUCLEOTIDE SEQUENCE</scope>
    <source>
        <strain evidence="2">BICM</strain>
    </source>
</reference>
<sequence>MNVELFIDWPNASNTFLDLVSSWTKRQDRESLPTFTMDELTDEIRDMLRQLARLPVGKVIIFDDGNGKQLKPHARMKNMRQTFSECGLLESDGVTPVPGAGKNSCLLRSDFFPVRRNLMDRIPGIVDELGKELGTDRLEYRCDILNEADTLIFRVVVDSESAPARVPVILSDDTDFHLMSEKAHVAKFSDLLDLVKKRTPGSVDSRRSRTCGTWPSSPGRTGRPHRIPMPPSSSTSPFSLELLLPL</sequence>
<accession>A0A8J6AWM0</accession>
<dbReference type="Proteomes" id="UP000717585">
    <property type="component" value="Unassembled WGS sequence"/>
</dbReference>
<organism evidence="2 3">
    <name type="scientific">Carpediemonas membranifera</name>
    <dbReference type="NCBI Taxonomy" id="201153"/>
    <lineage>
        <taxon>Eukaryota</taxon>
        <taxon>Metamonada</taxon>
        <taxon>Carpediemonas-like organisms</taxon>
        <taxon>Carpediemonas</taxon>
    </lineage>
</organism>
<comment type="caution">
    <text evidence="2">The sequence shown here is derived from an EMBL/GenBank/DDBJ whole genome shotgun (WGS) entry which is preliminary data.</text>
</comment>
<feature type="compositionally biased region" description="Polar residues" evidence="1">
    <location>
        <begin position="210"/>
        <end position="219"/>
    </location>
</feature>
<name>A0A8J6AWM0_9EUKA</name>
<dbReference type="AlphaFoldDB" id="A0A8J6AWM0"/>
<dbReference type="EMBL" id="JAHDYR010000005">
    <property type="protein sequence ID" value="KAG9396691.1"/>
    <property type="molecule type" value="Genomic_DNA"/>
</dbReference>
<feature type="region of interest" description="Disordered" evidence="1">
    <location>
        <begin position="199"/>
        <end position="238"/>
    </location>
</feature>
<keyword evidence="3" id="KW-1185">Reference proteome</keyword>
<evidence type="ECO:0000313" key="2">
    <source>
        <dbReference type="EMBL" id="KAG9396691.1"/>
    </source>
</evidence>